<keyword evidence="2" id="KW-0677">Repeat</keyword>
<evidence type="ECO:0000259" key="4">
    <source>
        <dbReference type="PROSITE" id="PS50097"/>
    </source>
</evidence>
<evidence type="ECO:0000256" key="3">
    <source>
        <dbReference type="SAM" id="MobiDB-lite"/>
    </source>
</evidence>
<dbReference type="SMART" id="SM00875">
    <property type="entry name" value="BACK"/>
    <property type="match status" value="1"/>
</dbReference>
<reference evidence="5 6" key="1">
    <citation type="journal article" date="2019" name="BMC Genomics">
        <title>New insights from Opisthorchis felineus genome: update on genomics of the epidemiologically important liver flukes.</title>
        <authorList>
            <person name="Ershov N.I."/>
            <person name="Mordvinov V.A."/>
            <person name="Prokhortchouk E.B."/>
            <person name="Pakharukova M.Y."/>
            <person name="Gunbin K.V."/>
            <person name="Ustyantsev K."/>
            <person name="Genaev M.A."/>
            <person name="Blinov A.G."/>
            <person name="Mazur A."/>
            <person name="Boulygina E."/>
            <person name="Tsygankova S."/>
            <person name="Khrameeva E."/>
            <person name="Chekanov N."/>
            <person name="Fan G."/>
            <person name="Xiao A."/>
            <person name="Zhang H."/>
            <person name="Xu X."/>
            <person name="Yang H."/>
            <person name="Solovyev V."/>
            <person name="Lee S.M."/>
            <person name="Liu X."/>
            <person name="Afonnikov D.A."/>
            <person name="Skryabin K.G."/>
        </authorList>
    </citation>
    <scope>NUCLEOTIDE SEQUENCE [LARGE SCALE GENOMIC DNA]</scope>
    <source>
        <strain evidence="5">AK-0245</strain>
        <tissue evidence="5">Whole organism</tissue>
    </source>
</reference>
<dbReference type="Pfam" id="PF07707">
    <property type="entry name" value="BACK"/>
    <property type="match status" value="1"/>
</dbReference>
<dbReference type="PANTHER" id="PTHR24412">
    <property type="entry name" value="KELCH PROTEIN"/>
    <property type="match status" value="1"/>
</dbReference>
<gene>
    <name evidence="5" type="ORF">CRM22_009472</name>
</gene>
<feature type="domain" description="BTB" evidence="4">
    <location>
        <begin position="76"/>
        <end position="144"/>
    </location>
</feature>
<dbReference type="Pfam" id="PF00651">
    <property type="entry name" value="BTB"/>
    <property type="match status" value="1"/>
</dbReference>
<dbReference type="PANTHER" id="PTHR24412:SF497">
    <property type="entry name" value="KELCH-LIKE PROTEIN 18"/>
    <property type="match status" value="1"/>
</dbReference>
<dbReference type="Gene3D" id="2.120.10.80">
    <property type="entry name" value="Kelch-type beta propeller"/>
    <property type="match status" value="2"/>
</dbReference>
<dbReference type="PROSITE" id="PS50097">
    <property type="entry name" value="BTB"/>
    <property type="match status" value="1"/>
</dbReference>
<dbReference type="PRINTS" id="PR00501">
    <property type="entry name" value="KELCHREPEAT"/>
</dbReference>
<protein>
    <recommendedName>
        <fullName evidence="4">BTB domain-containing protein</fullName>
    </recommendedName>
</protein>
<evidence type="ECO:0000313" key="5">
    <source>
        <dbReference type="EMBL" id="TGZ58721.1"/>
    </source>
</evidence>
<keyword evidence="6" id="KW-1185">Reference proteome</keyword>
<dbReference type="SMART" id="SM00612">
    <property type="entry name" value="Kelch"/>
    <property type="match status" value="6"/>
</dbReference>
<name>A0A4S2L7G5_OPIFE</name>
<evidence type="ECO:0000256" key="1">
    <source>
        <dbReference type="ARBA" id="ARBA00022441"/>
    </source>
</evidence>
<dbReference type="Gene3D" id="3.30.710.10">
    <property type="entry name" value="Potassium Channel Kv1.1, Chain A"/>
    <property type="match status" value="1"/>
</dbReference>
<evidence type="ECO:0000256" key="2">
    <source>
        <dbReference type="ARBA" id="ARBA00022737"/>
    </source>
</evidence>
<dbReference type="Proteomes" id="UP000308267">
    <property type="component" value="Unassembled WGS sequence"/>
</dbReference>
<dbReference type="InterPro" id="IPR011333">
    <property type="entry name" value="SKP1/BTB/POZ_sf"/>
</dbReference>
<feature type="region of interest" description="Disordered" evidence="3">
    <location>
        <begin position="721"/>
        <end position="768"/>
    </location>
</feature>
<dbReference type="SMART" id="SM00225">
    <property type="entry name" value="BTB"/>
    <property type="match status" value="1"/>
</dbReference>
<dbReference type="Pfam" id="PF01344">
    <property type="entry name" value="Kelch_1"/>
    <property type="match status" value="5"/>
</dbReference>
<dbReference type="InterPro" id="IPR011705">
    <property type="entry name" value="BACK"/>
</dbReference>
<organism evidence="5 6">
    <name type="scientific">Opisthorchis felineus</name>
    <dbReference type="NCBI Taxonomy" id="147828"/>
    <lineage>
        <taxon>Eukaryota</taxon>
        <taxon>Metazoa</taxon>
        <taxon>Spiralia</taxon>
        <taxon>Lophotrochozoa</taxon>
        <taxon>Platyhelminthes</taxon>
        <taxon>Trematoda</taxon>
        <taxon>Digenea</taxon>
        <taxon>Opisthorchiida</taxon>
        <taxon>Opisthorchiata</taxon>
        <taxon>Opisthorchiidae</taxon>
        <taxon>Opisthorchis</taxon>
    </lineage>
</organism>
<dbReference type="InterPro" id="IPR006652">
    <property type="entry name" value="Kelch_1"/>
</dbReference>
<dbReference type="InterPro" id="IPR000210">
    <property type="entry name" value="BTB/POZ_dom"/>
</dbReference>
<dbReference type="InterPro" id="IPR015915">
    <property type="entry name" value="Kelch-typ_b-propeller"/>
</dbReference>
<comment type="caution">
    <text evidence="5">The sequence shown here is derived from an EMBL/GenBank/DDBJ whole genome shotgun (WGS) entry which is preliminary data.</text>
</comment>
<dbReference type="EMBL" id="SJOL01009160">
    <property type="protein sequence ID" value="TGZ58721.1"/>
    <property type="molecule type" value="Genomic_DNA"/>
</dbReference>
<proteinExistence type="predicted"/>
<dbReference type="OrthoDB" id="45365at2759"/>
<accession>A0A4S2L7G5</accession>
<dbReference type="SUPFAM" id="SSF54695">
    <property type="entry name" value="POZ domain"/>
    <property type="match status" value="1"/>
</dbReference>
<dbReference type="AlphaFoldDB" id="A0A4S2L7G5"/>
<sequence>MFGIFRNLLILDIFVCSSVNWIFHLHFDNLWFHFLTTTSMACTSSALPTIISFTDDEFHKTCFASFDQMRRKGKLCDITLLSAASRRFAAHKIVLAATIPFFNGMFLSNMAEVNKTEIPMLGLDASALEAFVSFAYTGSIQITPYNVQSLLIGASFLQLTSIRNICCRYIGERLSPSTVLTVRSFALSFMCNSLLLACENYIFDHFDAVSQTDAFLSIDGSELMTLLESDDLCVASEENLFQTVMKWVEHEDKDEKNGDCTSALDLLPSALETQSLPFPGVEYGVPQGECVSLPSTWSDLKRPLSFGLEPTNTNSTLTASSSNRRVVKDVRSRIDLLPELLKRIRLPLIPAHYISTVISKHRLIRESIHCRDLLDEVRDMLILRNRPSSGSFSCKPRRGQEVFGIIYAVGGLTVSGDSHGIVETYHPSLGRWELAEQMPSQRSRIGVVTLNGLLYAIGGFDGTSRLKTTELYDPKTKVWKTVAPMNFARSALGAAALDGRLYVCGGYDGTSSLRTCEMYDPKQDKWLIIPSMNEPRSAGGLVALSNGCLYAVGGHNGLAIYSSTECYNPRAAGPTARPVTTDVQSSGWTLHARLFQSSPWQPMGRMIHRRCRHGVAALRNRIVVAGGYNGVKFLRSVEVFDPTAGPDVNGLMGQWTEITSLSVPRSRVGLAVTGGRLYAIGGYDGMTHLRTVECFQPISNTFNACDRTPIDDGSRLSVANQNVSSSGLNHPDSSVASSSDEDFDGDTDSASTESTSTAVSHSQDSQTISQLEANTVVNPHTRHRPSIAPTSQGAFANWQWVPAASLIAHEGWVGVGVLPLDEVPGENLPSISHNLDNTRSSLRSNVTINNNRATTFRPEDARFRRGRTA</sequence>
<feature type="compositionally biased region" description="Low complexity" evidence="3">
    <location>
        <begin position="748"/>
        <end position="762"/>
    </location>
</feature>
<feature type="compositionally biased region" description="Polar residues" evidence="3">
    <location>
        <begin position="721"/>
        <end position="738"/>
    </location>
</feature>
<keyword evidence="1" id="KW-0880">Kelch repeat</keyword>
<dbReference type="Gene3D" id="1.25.40.420">
    <property type="match status" value="2"/>
</dbReference>
<dbReference type="SUPFAM" id="SSF117281">
    <property type="entry name" value="Kelch motif"/>
    <property type="match status" value="2"/>
</dbReference>
<evidence type="ECO:0000313" key="6">
    <source>
        <dbReference type="Proteomes" id="UP000308267"/>
    </source>
</evidence>
<dbReference type="STRING" id="147828.A0A4S2L7G5"/>